<proteinExistence type="predicted"/>
<name>A0A7R9IH57_9NEOP</name>
<sequence>MGTNKEADICTYMGTNREADICTDMGSSKDTDICTYMGTNRNLQEAPKALRKIHHHQTRTQLMVSKLTIYHLERVRTQDLKTDLYPPSSVVMAMHEAKGTKLTFYQIRNYIISERESVVGSDSERELVVGSDSERELVVVSYSERELVVGSDSERESVVGSDSERECMVVSDSERESVVGSDSERECGVCITAPVIPWAKILGSQWTGRGVTGKIRFKSWSGY</sequence>
<dbReference type="InterPro" id="IPR009072">
    <property type="entry name" value="Histone-fold"/>
</dbReference>
<gene>
    <name evidence="1" type="ORF">TTEB3V08_LOCUS6187</name>
</gene>
<dbReference type="Gene3D" id="1.10.20.10">
    <property type="entry name" value="Histone, subunit A"/>
    <property type="match status" value="1"/>
</dbReference>
<protein>
    <submittedName>
        <fullName evidence="1">Uncharacterized protein</fullName>
    </submittedName>
</protein>
<dbReference type="EMBL" id="OE002117">
    <property type="protein sequence ID" value="CAD7458203.1"/>
    <property type="molecule type" value="Genomic_DNA"/>
</dbReference>
<reference evidence="1" key="1">
    <citation type="submission" date="2020-11" db="EMBL/GenBank/DDBJ databases">
        <authorList>
            <person name="Tran Van P."/>
        </authorList>
    </citation>
    <scope>NUCLEOTIDE SEQUENCE</scope>
</reference>
<dbReference type="GO" id="GO:0046982">
    <property type="term" value="F:protein heterodimerization activity"/>
    <property type="evidence" value="ECO:0007669"/>
    <property type="project" value="InterPro"/>
</dbReference>
<dbReference type="AlphaFoldDB" id="A0A7R9IH57"/>
<evidence type="ECO:0000313" key="1">
    <source>
        <dbReference type="EMBL" id="CAD7458203.1"/>
    </source>
</evidence>
<organism evidence="1">
    <name type="scientific">Timema tahoe</name>
    <dbReference type="NCBI Taxonomy" id="61484"/>
    <lineage>
        <taxon>Eukaryota</taxon>
        <taxon>Metazoa</taxon>
        <taxon>Ecdysozoa</taxon>
        <taxon>Arthropoda</taxon>
        <taxon>Hexapoda</taxon>
        <taxon>Insecta</taxon>
        <taxon>Pterygota</taxon>
        <taxon>Neoptera</taxon>
        <taxon>Polyneoptera</taxon>
        <taxon>Phasmatodea</taxon>
        <taxon>Timematodea</taxon>
        <taxon>Timematoidea</taxon>
        <taxon>Timematidae</taxon>
        <taxon>Timema</taxon>
    </lineage>
</organism>
<accession>A0A7R9IH57</accession>